<sequence>MNILRPSVVSKPAANLKLIAVAIALAVSGVSQVAVAGSCTTSSAGSWTCSGAADPTTDSFIHISESGSLDLMMEDDFGLNVDTPEAAILGVVTPGSTGDLVITQGTGTITQNGTGTAVGGRNEGTGNVIMNIGAQGDTGTSGSLYADAQGGGDITLNVYKSVSSKGYNAISASTTANGNINIYAAEDIDAMNTNSNSSRGILATADEGNVDIKADGNVSGQAGGVYVTGGKDVNIDINGDVTSGVTSLATAGVGVANNTGSTSVNVQGDVTSHTDDGVMLYAHSGAGSQSVHVGGDVTATDGGGVAVTSTGSSEAINIAVDGNVTANDFTHGGIYAFQDNGSGDIHATVGGDVTTTDGRGFTLYADRGGDVTAHIDGDINAKTDGVYAVSNNKDSSAHGDVNVSVGGDINAGRHGIRATSNGSVNVQLGGNVTAGDALGISATSTDQGSEGGITIEAMGDVTSGTSSNANPEWTIYADNQGTADSYIRTQGDVTGGDVGIKANSGGDVVVDAHGLISGDSGVAVDMTGVSGASTLMLSDNWALSGQAQAGNGTNDVLQLAGNTDSALDLSTVGDTGNANGIIGFENLLKTDSATWTLSGEQTQGGFDSVTLQNGTTVLNNATLLATGSPVDIQQAATLQTNGSSTINGSVNNSGTMSFDSTQPGSTLTINGNYTGNNGLLHFNTVLDDDNSQTDKLVVQGDTAGTTNVAVTNAGGTGASTLNGIELIDVGGQSNGEFVQQGRIAAGAYDYSLVRGQGGNANNWYLSSQVADPIAPLTPTVPPSTPEPGTPLTPTVPPVITEPSTPPAQPEMILRPEGASYSANLAAANTLFAMDMHDRIGSSTYVDPTTGEHKRSKLWLRTEDGHGHFNDSSEQLRTHNDHTVVQLGADLFGGSFNGTDKWEAGLMAGYGTSESESHSKITGYSSKGEVSGYSVGGYATWFANANEQTGAYVDTWAQYGWFDNRVKGDGLQAEHYDSSGLTASIESGYTFKLEGEQHDYFVQPQAQLIYMGVTADNHTEHNGTRVRDAQDKNVQTRLGARASMRSKIKQGLEPFVEVNWLHNSNEFGSSLDGVTVSQDGARNIGEMSLGLSGKVGKNVEVWGKMTQQIGEDDYRDSAATVGLKVNF</sequence>
<evidence type="ECO:0000313" key="3">
    <source>
        <dbReference type="EMBL" id="VEV95486.1"/>
    </source>
</evidence>
<dbReference type="InterPro" id="IPR012332">
    <property type="entry name" value="Autotransporter_pectin_lyase_C"/>
</dbReference>
<dbReference type="SMART" id="SM00869">
    <property type="entry name" value="Autotransporter"/>
    <property type="match status" value="1"/>
</dbReference>
<name>A0A653DYM1_9PSED</name>
<accession>A0A653DYM1</accession>
<dbReference type="EMBL" id="LR215729">
    <property type="protein sequence ID" value="VEV95486.1"/>
    <property type="molecule type" value="Genomic_DNA"/>
</dbReference>
<feature type="chain" id="PRO_5024948582" description="Autotransporter domain-containing protein" evidence="1">
    <location>
        <begin position="37"/>
        <end position="1126"/>
    </location>
</feature>
<dbReference type="InterPro" id="IPR005546">
    <property type="entry name" value="Autotransporte_beta"/>
</dbReference>
<dbReference type="Gene3D" id="2.160.20.20">
    <property type="match status" value="1"/>
</dbReference>
<dbReference type="CDD" id="cd01344">
    <property type="entry name" value="PL2_Passenger_AT"/>
    <property type="match status" value="1"/>
</dbReference>
<dbReference type="Pfam" id="PF18883">
    <property type="entry name" value="AC_1"/>
    <property type="match status" value="1"/>
</dbReference>
<keyword evidence="1" id="KW-0732">Signal</keyword>
<organism evidence="3">
    <name type="scientific">Pseudomonas marincola</name>
    <dbReference type="NCBI Taxonomy" id="437900"/>
    <lineage>
        <taxon>Bacteria</taxon>
        <taxon>Pseudomonadati</taxon>
        <taxon>Pseudomonadota</taxon>
        <taxon>Gammaproteobacteria</taxon>
        <taxon>Pseudomonadales</taxon>
        <taxon>Pseudomonadaceae</taxon>
        <taxon>Pseudomonas</taxon>
    </lineage>
</organism>
<dbReference type="InterPro" id="IPR011050">
    <property type="entry name" value="Pectin_lyase_fold/virulence"/>
</dbReference>
<feature type="signal peptide" evidence="1">
    <location>
        <begin position="1"/>
        <end position="36"/>
    </location>
</feature>
<dbReference type="AlphaFoldDB" id="A0A653DYM1"/>
<proteinExistence type="predicted"/>
<dbReference type="InterPro" id="IPR036709">
    <property type="entry name" value="Autotransporte_beta_dom_sf"/>
</dbReference>
<dbReference type="InterPro" id="IPR043990">
    <property type="entry name" value="AC_1"/>
</dbReference>
<dbReference type="InterPro" id="IPR050909">
    <property type="entry name" value="Bact_Autotransporter_VF"/>
</dbReference>
<dbReference type="InterPro" id="IPR006315">
    <property type="entry name" value="OM_autotransptr_brl_dom"/>
</dbReference>
<dbReference type="Pfam" id="PF03797">
    <property type="entry name" value="Autotransporter"/>
    <property type="match status" value="1"/>
</dbReference>
<dbReference type="SUPFAM" id="SSF51126">
    <property type="entry name" value="Pectin lyase-like"/>
    <property type="match status" value="1"/>
</dbReference>
<reference evidence="3" key="1">
    <citation type="submission" date="2019-02" db="EMBL/GenBank/DDBJ databases">
        <authorList>
            <consortium name="Genoscope - CEA"/>
            <person name="William W."/>
        </authorList>
    </citation>
    <scope>NUCLEOTIDE SEQUENCE [LARGE SCALE GENOMIC DNA]</scope>
    <source>
        <strain evidence="3">YSy11</strain>
    </source>
</reference>
<dbReference type="Gene3D" id="2.40.128.130">
    <property type="entry name" value="Autotransporter beta-domain"/>
    <property type="match status" value="1"/>
</dbReference>
<dbReference type="PANTHER" id="PTHR12338:SF5">
    <property type="entry name" value="ANTIGEN 43-RELATED"/>
    <property type="match status" value="1"/>
</dbReference>
<feature type="domain" description="Autotransporter" evidence="2">
    <location>
        <begin position="850"/>
        <end position="1126"/>
    </location>
</feature>
<dbReference type="NCBIfam" id="TIGR01414">
    <property type="entry name" value="autotrans_barl"/>
    <property type="match status" value="1"/>
</dbReference>
<evidence type="ECO:0000256" key="1">
    <source>
        <dbReference type="SAM" id="SignalP"/>
    </source>
</evidence>
<evidence type="ECO:0000259" key="2">
    <source>
        <dbReference type="PROSITE" id="PS51208"/>
    </source>
</evidence>
<gene>
    <name evidence="3" type="ORF">PMYSY11_0439</name>
</gene>
<dbReference type="RefSeq" id="WP_150547447.1">
    <property type="nucleotide sequence ID" value="NZ_LR215729.2"/>
</dbReference>
<dbReference type="PANTHER" id="PTHR12338">
    <property type="entry name" value="AUTOTRANSPORTER"/>
    <property type="match status" value="1"/>
</dbReference>
<protein>
    <recommendedName>
        <fullName evidence="2">Autotransporter domain-containing protein</fullName>
    </recommendedName>
</protein>
<dbReference type="PROSITE" id="PS51208">
    <property type="entry name" value="AUTOTRANSPORTER"/>
    <property type="match status" value="1"/>
</dbReference>
<dbReference type="SUPFAM" id="SSF103515">
    <property type="entry name" value="Autotransporter"/>
    <property type="match status" value="1"/>
</dbReference>
<dbReference type="GO" id="GO:0019867">
    <property type="term" value="C:outer membrane"/>
    <property type="evidence" value="ECO:0007669"/>
    <property type="project" value="InterPro"/>
</dbReference>